<dbReference type="InterPro" id="IPR036770">
    <property type="entry name" value="Ankyrin_rpt-contain_sf"/>
</dbReference>
<dbReference type="InterPro" id="IPR002110">
    <property type="entry name" value="Ankyrin_rpt"/>
</dbReference>
<feature type="repeat" description="ANK" evidence="3">
    <location>
        <begin position="95"/>
        <end position="127"/>
    </location>
</feature>
<keyword evidence="6" id="KW-1185">Reference proteome</keyword>
<evidence type="ECO:0000313" key="5">
    <source>
        <dbReference type="EMBL" id="WKD49502.1"/>
    </source>
</evidence>
<accession>A0ABY9EB17</accession>
<evidence type="ECO:0000313" key="6">
    <source>
        <dbReference type="Proteomes" id="UP001321520"/>
    </source>
</evidence>
<name>A0ABY9EB17_9GAMM</name>
<evidence type="ECO:0000256" key="3">
    <source>
        <dbReference type="PROSITE-ProRule" id="PRU00023"/>
    </source>
</evidence>
<keyword evidence="2 3" id="KW-0040">ANK repeat</keyword>
<sequence length="157" mass="17407">MRYVFLTALFVTVGAFAQEPADKDAGFAELSRYYFAAARIGDTEVLREFSQAGFPLDLKNPKGYTALMIATYNGNEPAVDYLLERGADACVEDRRGNTALMAAIFRGEFSIARTLLKQDCDTARTNKAGQSAEDFARVFGRERVVQLLQQRRMAAEG</sequence>
<dbReference type="Proteomes" id="UP001321520">
    <property type="component" value="Chromosome"/>
</dbReference>
<dbReference type="PANTHER" id="PTHR24201:SF16">
    <property type="entry name" value="ANKYRIN-1-LIKE-RELATED"/>
    <property type="match status" value="1"/>
</dbReference>
<protein>
    <submittedName>
        <fullName evidence="5">Ankyrin repeat domain-containing protein</fullName>
    </submittedName>
</protein>
<feature type="repeat" description="ANK" evidence="3">
    <location>
        <begin position="62"/>
        <end position="94"/>
    </location>
</feature>
<dbReference type="SMART" id="SM00248">
    <property type="entry name" value="ANK"/>
    <property type="match status" value="2"/>
</dbReference>
<dbReference type="SUPFAM" id="SSF48403">
    <property type="entry name" value="Ankyrin repeat"/>
    <property type="match status" value="1"/>
</dbReference>
<reference evidence="5 6" key="1">
    <citation type="submission" date="2022-05" db="EMBL/GenBank/DDBJ databases">
        <title>Microbulbifer sp. nov., isolated from sponge.</title>
        <authorList>
            <person name="Gao L."/>
        </authorList>
    </citation>
    <scope>NUCLEOTIDE SEQUENCE [LARGE SCALE GENOMIC DNA]</scope>
    <source>
        <strain evidence="5 6">MI-G</strain>
    </source>
</reference>
<organism evidence="5 6">
    <name type="scientific">Microbulbifer spongiae</name>
    <dbReference type="NCBI Taxonomy" id="2944933"/>
    <lineage>
        <taxon>Bacteria</taxon>
        <taxon>Pseudomonadati</taxon>
        <taxon>Pseudomonadota</taxon>
        <taxon>Gammaproteobacteria</taxon>
        <taxon>Cellvibrionales</taxon>
        <taxon>Microbulbiferaceae</taxon>
        <taxon>Microbulbifer</taxon>
    </lineage>
</organism>
<evidence type="ECO:0000256" key="4">
    <source>
        <dbReference type="SAM" id="SignalP"/>
    </source>
</evidence>
<dbReference type="PROSITE" id="PS50297">
    <property type="entry name" value="ANK_REP_REGION"/>
    <property type="match status" value="1"/>
</dbReference>
<dbReference type="Gene3D" id="1.25.40.20">
    <property type="entry name" value="Ankyrin repeat-containing domain"/>
    <property type="match status" value="1"/>
</dbReference>
<evidence type="ECO:0000256" key="2">
    <source>
        <dbReference type="ARBA" id="ARBA00023043"/>
    </source>
</evidence>
<dbReference type="PROSITE" id="PS50088">
    <property type="entry name" value="ANK_REPEAT"/>
    <property type="match status" value="2"/>
</dbReference>
<proteinExistence type="predicted"/>
<keyword evidence="1" id="KW-0677">Repeat</keyword>
<feature type="signal peptide" evidence="4">
    <location>
        <begin position="1"/>
        <end position="17"/>
    </location>
</feature>
<keyword evidence="4" id="KW-0732">Signal</keyword>
<gene>
    <name evidence="5" type="ORF">M8T91_16645</name>
</gene>
<dbReference type="Pfam" id="PF12796">
    <property type="entry name" value="Ank_2"/>
    <property type="match status" value="1"/>
</dbReference>
<dbReference type="EMBL" id="CP098023">
    <property type="protein sequence ID" value="WKD49502.1"/>
    <property type="molecule type" value="Genomic_DNA"/>
</dbReference>
<feature type="chain" id="PRO_5047077452" evidence="4">
    <location>
        <begin position="18"/>
        <end position="157"/>
    </location>
</feature>
<dbReference type="PANTHER" id="PTHR24201">
    <property type="entry name" value="ANK_REP_REGION DOMAIN-CONTAINING PROTEIN"/>
    <property type="match status" value="1"/>
</dbReference>
<evidence type="ECO:0000256" key="1">
    <source>
        <dbReference type="ARBA" id="ARBA00022737"/>
    </source>
</evidence>
<dbReference type="InterPro" id="IPR050776">
    <property type="entry name" value="Ank_Repeat/CDKN_Inhibitor"/>
</dbReference>
<dbReference type="RefSeq" id="WP_301415347.1">
    <property type="nucleotide sequence ID" value="NZ_CP098023.1"/>
</dbReference>